<protein>
    <submittedName>
        <fullName evidence="9">Erythronolide synthase, modules 1 and 2</fullName>
        <ecNumber evidence="9">2.3.1.94</ecNumber>
    </submittedName>
</protein>
<dbReference type="InterPro" id="IPR014030">
    <property type="entry name" value="Ketoacyl_synth_N"/>
</dbReference>
<dbReference type="PROSITE" id="PS50075">
    <property type="entry name" value="CARRIER"/>
    <property type="match status" value="3"/>
</dbReference>
<dbReference type="GO" id="GO:0004300">
    <property type="term" value="F:enoyl-CoA hydratase activity"/>
    <property type="evidence" value="ECO:0007669"/>
    <property type="project" value="UniProtKB-ARBA"/>
</dbReference>
<dbReference type="SUPFAM" id="SSF54637">
    <property type="entry name" value="Thioesterase/thiol ester dehydrase-isomerase"/>
    <property type="match status" value="1"/>
</dbReference>
<dbReference type="InterPro" id="IPR016039">
    <property type="entry name" value="Thiolase-like"/>
</dbReference>
<feature type="domain" description="Carrier" evidence="6">
    <location>
        <begin position="2690"/>
        <end position="2764"/>
    </location>
</feature>
<dbReference type="Gene3D" id="3.40.47.10">
    <property type="match status" value="1"/>
</dbReference>
<dbReference type="Gene3D" id="3.40.630.30">
    <property type="match status" value="1"/>
</dbReference>
<accession>A0A5C6C7I9</accession>
<keyword evidence="2" id="KW-0596">Phosphopantetheine</keyword>
<dbReference type="Gene3D" id="3.30.70.3290">
    <property type="match status" value="1"/>
</dbReference>
<dbReference type="GO" id="GO:0006635">
    <property type="term" value="P:fatty acid beta-oxidation"/>
    <property type="evidence" value="ECO:0007669"/>
    <property type="project" value="UniProtKB-UniPathway"/>
</dbReference>
<feature type="region of interest" description="Disordered" evidence="5">
    <location>
        <begin position="1067"/>
        <end position="1093"/>
    </location>
</feature>
<dbReference type="InterPro" id="IPR016036">
    <property type="entry name" value="Malonyl_transacylase_ACP-bd"/>
</dbReference>
<dbReference type="InterPro" id="IPR020806">
    <property type="entry name" value="PKS_PP-bd"/>
</dbReference>
<dbReference type="FunFam" id="3.40.366.10:FF:000002">
    <property type="entry name" value="Probable polyketide synthase 2"/>
    <property type="match status" value="1"/>
</dbReference>
<dbReference type="Gene3D" id="3.40.50.720">
    <property type="entry name" value="NAD(P)-binding Rossmann-like Domain"/>
    <property type="match status" value="2"/>
</dbReference>
<dbReference type="GO" id="GO:0016788">
    <property type="term" value="F:hydrolase activity, acting on ester bonds"/>
    <property type="evidence" value="ECO:0007669"/>
    <property type="project" value="UniProtKB-ARBA"/>
</dbReference>
<proteinExistence type="predicted"/>
<dbReference type="SUPFAM" id="SSF47336">
    <property type="entry name" value="ACP-like"/>
    <property type="match status" value="3"/>
</dbReference>
<evidence type="ECO:0000313" key="9">
    <source>
        <dbReference type="EMBL" id="TWU19987.1"/>
    </source>
</evidence>
<dbReference type="PANTHER" id="PTHR43775">
    <property type="entry name" value="FATTY ACID SYNTHASE"/>
    <property type="match status" value="1"/>
</dbReference>
<dbReference type="PRINTS" id="PR00081">
    <property type="entry name" value="GDHRDH"/>
</dbReference>
<dbReference type="Pfam" id="PF00698">
    <property type="entry name" value="Acyl_transf_1"/>
    <property type="match status" value="1"/>
</dbReference>
<dbReference type="InterPro" id="IPR020841">
    <property type="entry name" value="PKS_Beta-ketoAc_synthase_dom"/>
</dbReference>
<dbReference type="SMART" id="SM00825">
    <property type="entry name" value="PKS_KS"/>
    <property type="match status" value="1"/>
</dbReference>
<dbReference type="SMART" id="SM00822">
    <property type="entry name" value="PKS_KR"/>
    <property type="match status" value="1"/>
</dbReference>
<dbReference type="InterPro" id="IPR018201">
    <property type="entry name" value="Ketoacyl_synth_AS"/>
</dbReference>
<dbReference type="InterPro" id="IPR014031">
    <property type="entry name" value="Ketoacyl_synth_C"/>
</dbReference>
<dbReference type="Pfam" id="PF13527">
    <property type="entry name" value="Acetyltransf_9"/>
    <property type="match status" value="1"/>
</dbReference>
<evidence type="ECO:0000313" key="10">
    <source>
        <dbReference type="Proteomes" id="UP000319908"/>
    </source>
</evidence>
<feature type="domain" description="Carrier" evidence="6">
    <location>
        <begin position="1126"/>
        <end position="1202"/>
    </location>
</feature>
<dbReference type="InterPro" id="IPR036736">
    <property type="entry name" value="ACP-like_sf"/>
</dbReference>
<dbReference type="Gene3D" id="3.40.366.10">
    <property type="entry name" value="Malonyl-Coenzyme A Acyl Carrier Protein, domain 2"/>
    <property type="match status" value="1"/>
</dbReference>
<dbReference type="InterPro" id="IPR036291">
    <property type="entry name" value="NAD(P)-bd_dom_sf"/>
</dbReference>
<dbReference type="CDD" id="cd05233">
    <property type="entry name" value="SDR_c"/>
    <property type="match status" value="1"/>
</dbReference>
<dbReference type="UniPathway" id="UPA00659"/>
<dbReference type="Gene3D" id="3.40.50.1000">
    <property type="entry name" value="HAD superfamily/HAD-like"/>
    <property type="match status" value="1"/>
</dbReference>
<dbReference type="NCBIfam" id="TIGR01686">
    <property type="entry name" value="FkbH"/>
    <property type="match status" value="1"/>
</dbReference>
<dbReference type="CDD" id="cd08955">
    <property type="entry name" value="KR_2_FAS_SDR_x"/>
    <property type="match status" value="1"/>
</dbReference>
<evidence type="ECO:0000256" key="3">
    <source>
        <dbReference type="ARBA" id="ARBA00022553"/>
    </source>
</evidence>
<comment type="caution">
    <text evidence="9">The sequence shown here is derived from an EMBL/GenBank/DDBJ whole genome shotgun (WGS) entry which is preliminary data.</text>
</comment>
<evidence type="ECO:0000259" key="6">
    <source>
        <dbReference type="PROSITE" id="PS50075"/>
    </source>
</evidence>
<dbReference type="CDD" id="cd04301">
    <property type="entry name" value="NAT_SF"/>
    <property type="match status" value="1"/>
</dbReference>
<dbReference type="PROSITE" id="PS52004">
    <property type="entry name" value="KS3_2"/>
    <property type="match status" value="1"/>
</dbReference>
<dbReference type="SUPFAM" id="SSF53901">
    <property type="entry name" value="Thiolase-like"/>
    <property type="match status" value="1"/>
</dbReference>
<feature type="domain" description="Carrier" evidence="6">
    <location>
        <begin position="2800"/>
        <end position="2893"/>
    </location>
</feature>
<dbReference type="SUPFAM" id="SSF51735">
    <property type="entry name" value="NAD(P)-binding Rossmann-fold domains"/>
    <property type="match status" value="3"/>
</dbReference>
<dbReference type="InterPro" id="IPR009081">
    <property type="entry name" value="PP-bd_ACP"/>
</dbReference>
<keyword evidence="3" id="KW-0597">Phosphoprotein</keyword>
<dbReference type="InterPro" id="IPR016035">
    <property type="entry name" value="Acyl_Trfase/lysoPLipase"/>
</dbReference>
<dbReference type="InterPro" id="IPR001227">
    <property type="entry name" value="Ac_transferase_dom_sf"/>
</dbReference>
<dbReference type="NCBIfam" id="TIGR01681">
    <property type="entry name" value="HAD-SF-IIIC"/>
    <property type="match status" value="1"/>
</dbReference>
<dbReference type="OrthoDB" id="219272at2"/>
<dbReference type="InterPro" id="IPR036412">
    <property type="entry name" value="HAD-like_sf"/>
</dbReference>
<organism evidence="9 10">
    <name type="scientific">Allorhodopirellula heiligendammensis</name>
    <dbReference type="NCBI Taxonomy" id="2714739"/>
    <lineage>
        <taxon>Bacteria</taxon>
        <taxon>Pseudomonadati</taxon>
        <taxon>Planctomycetota</taxon>
        <taxon>Planctomycetia</taxon>
        <taxon>Pirellulales</taxon>
        <taxon>Pirellulaceae</taxon>
        <taxon>Allorhodopirellula</taxon>
    </lineage>
</organism>
<dbReference type="PROSITE" id="PS51186">
    <property type="entry name" value="GNAT"/>
    <property type="match status" value="1"/>
</dbReference>
<dbReference type="CDD" id="cd00833">
    <property type="entry name" value="PKS"/>
    <property type="match status" value="1"/>
</dbReference>
<feature type="domain" description="N-acetyltransferase" evidence="7">
    <location>
        <begin position="2883"/>
        <end position="3037"/>
    </location>
</feature>
<dbReference type="PANTHER" id="PTHR43775:SF51">
    <property type="entry name" value="INACTIVE PHENOLPHTHIOCEROL SYNTHESIS POLYKETIDE SYNTHASE TYPE I PKS1-RELATED"/>
    <property type="match status" value="1"/>
</dbReference>
<dbReference type="SUPFAM" id="SSF56784">
    <property type="entry name" value="HAD-like"/>
    <property type="match status" value="1"/>
</dbReference>
<dbReference type="InterPro" id="IPR050091">
    <property type="entry name" value="PKS_NRPS_Biosynth_Enz"/>
</dbReference>
<sequence length="3233" mass="350918">MNTMHITQDDVNRFAQWSGDRNPIHVNPDAAKKSSFGGTIAHGALTTIEALRSLPSELARGREIEGLDIEFRGEVRPDRNYPVESSSENETSTVVTVSDGQATRMTVTATYRNGLTVPSTAAVVAWMEEAMQAGDPSSGDDAPVAWQPYDFEAGACHYGRHRFGHHAAAESSLTTTQEKVLGLCSFIVGMKAPGLSSLFTRLSIDFAAAAADCGDEVAYRLTFRDYEPHFRLLETELEIASASGELIATARVQSYVRFPQAEPDPAGYVGELTLPARELASKVALVCGASRGLGAELAAALGAAKCKVYLACRHPNESTRALVEQIDAAGGAAVIVAGDVGDAQWCERTKSEILAADGRLDLLFLNACAAPRFGGVAGSTEADSFSYIAENLALSKIPLASFLSCIAEVSGAVVAISSSFVDECPAGFADYIGVKMAVEGLVKTAAREHPKVHFLIARPPKLRTSWNDTPTSAMGAIPTAVAAARIINTVASPDDRTPVEVLDSFPFTEPAIRQVTAEPDRRVVLCSTFTLDPIGNGLQRWSAELDLHLGIEFAPYAQVLQQCLDPASLMSRSSDGAVILIRVSDWLREWNLDDADAGDVERRLRAAAQEYIDAIKTHRSFAAGPTLLLICPGTVSGYLLESLLHEIEHQLRDSLSEIPGLTLIETRDCHALFEIDGTQNIFDELRDEIAHIPYQDAYYFFLSALIARFVHRQNAPTKKVIVLDCDNTLWGGVVGEVGAEGVRFDEVHHQLHRRLLQLAESGMLLCLCSKNEEHDVWSVFDQRSDFGIPRDQIVAAAVNWLPKSQNIQALAERLNLGLDSFIFLDDNPVECAEVRSGCPSVLTIQWPTDAASATKLLDHFWELEARDATAEDKRRTQLYREEFSRQDSLQSAGNFQEFIDSLDLNIDIQTLSDADLARASQLTLRTNQFNFTTLRRSEAELKALMADPNVVCQTVRVRDRFGDYGLVGFLIGAAQDDALLVDTFLLSCRVLGRGVEHHMAANLGKIACDRGLSLVNWRHVPTDRNTPARSFLGLVADAQPPEDAGGVWECGTDAEELSSFHFQAAQADTPTADPKPDASPTANQSPTLSTRDRERQIERIAQSLSTYAQLEIACGGELTTAEATPANLDEIVEQVTTTFAKALRRSTGEIAHIDRLEALGCDSLRIVEITVALSKQYPWLPKTLLFEHRSVSEIIAAITEVASGQATRQLAGRPAINEPRPSAAEIGDIAIVGIGVRCAGADTATELWSMLTEGRSAVVRVPVQRDSSVGMLQDERDHFAGLVAGAANFDAEFFGVSPREAEYMDPQLRIVLENAWHALEDAGGLGDQFDVATGVFVGVMYSSYGRFANAVATQTGSLYRCWEGFSLANRLSQVLGCNGPSLSIDTACSSSATALHYACRSLADGDCSTAVVSGVNLIVDPNRLVQLGRLGILSPSGRCVPFGDDADGTVMGEGAVSVVLRPLAEAQRRGDRVYAVIKGTGISSGAGSVGFTAPNPTAQAIATRRAIVAAGVDPRTIGYIETHGTGTELGDPIEVRGLEMAYCAPQLWQSELQVRHQCTIGSIKPNVGHLEAGAGLMGLIKTALQLHHRTLVPSLTSDAPNPQIPFGDLPFDIQRQSRQWESISASRAGVKIDLPRRAGVNSFGVGGSNVHVILEEPDSVPAREDANADRSAHLLTLSATSTAALRRQAPAWTDSLTTLDRERIADVCYSANVGRKHHPVRAAIVISNEHDAAEQLQRITEGLQVHDGMQLTDADTIVNPRIAFLFTGQGAQYPTMMHNLYQQSPVFRAAFDECANGLDSHLNKPLHEVIFSGNAADREHCIHQTGNTQPALFAIQYSLWRLWKSWGIEADVMLGHSIGEVAAYCVAGGCSLQDALHLVVARGRLMQALPAGGTMASIGLDFEHTQQAITGKGERISIAAMNGPMQTVISGTVDAVNQTLEELNANGVRTTPLSVSHAFHSALMEPMLDEFADVLRGLSLGTPRTPIVSSATGQLITDEMSKPEYWLHQARNPVRFVEAMNTLHAENVTHYVELGPHPVMLGMGRECLPDVEARWMPSARRGADDWSTLLDSLGRLYVDGLDVDWAGLDMPYSRRRVATPGYQFDPQRMWLEELENGNLAGPRHDGDQTACFADPISQGETSTSRNATSLTYQLDWQALPRKLTPSDKETGTWLVLADHAAAALEVAAALTTCDLRCIPAVVAVPHQDVSSVPGPLGAGPLDSLEVNASTELVVCLSQQALSALIQEHRGTLERIVYADSPPTDISDETPSPYSLSTNSVFQLSQVVAAIGNTQLPPRCVWMASRNAICVNAADASALRLSSSPLWGFARVAVLEHSSWWGGSVDLDALEWKEQINRLVDEIRFPCADDQIVLRAEHRFVPRLRPRNAVPTLPNGDVASALQLDQGCVLITGGLGGIGLEVANWLAEQGARHLLLSSRSKTPSAAAQTAIARLRQSGVQVSIVAADISTSTGIDACRIATSGQPLIGIVHAAGVDLRKPIADTSYADVESLLAAKVNGTWRLHNAFDQQPLQFFVCISSIAAVWGSAERSLYAAANSFLDAFAHYRRGIGKPALSINFGPWHGAGMADRASLAELSRIGNDGLDANVALQQVADLLAQHETQAVVADIDWARFRPVLESRRPQPLFAELGQVADSCQATSSRGEIKKESTDSGYPWIEQLQGLSENERHMRLADLLKTEVARLLRIKDPQSIALDGQLFDLGMDSLTSAELVIGLRKQTGVGSSTHLLANPTIRAIATTLMAAIRFGDTSNTDSNVQAGTSNRAEGPDTWISQLAGTDEDRTERLVALLTKDLSRTLGRKSTHDPSATQPLVDLGLDSLGAVEFANRIRDRLQLNQSPRVLDFLHLRALAAHLVQGIPAAVVAEIIGYSEAVEPALSNFLTQAFPDRPRDLVMPRWKWMFLESAQRLGVDPQVWLFQDGDKIVGHHGAQLVRFEIRGKQSTTAWLIETMVLESHRDRGVGTRLVIQSLEDMPFNLSLGQTENMRAILENLGWKRVAPLQTYLLAINPGRVLKGKLHPAAIPAASAWMRLRGKARRMLSPASSVHATVRQVTRYDARHDRLWEKVSGSYGCATVRDASFLNWKYVDQPGQSFTRLEILIDDELIACAVISIAESAPPYHYRRAFIVDLVVSTDPRDLQSAIHKTVEHCQGVGVDAVTMHVINNRIEQALESYGFLKRPSTRHLLIATDNSIDRQTLLEPHQWLITQGDSDIDRP</sequence>
<dbReference type="InterPro" id="IPR029069">
    <property type="entry name" value="HotDog_dom_sf"/>
</dbReference>
<dbReference type="SMART" id="SM00827">
    <property type="entry name" value="PKS_AT"/>
    <property type="match status" value="1"/>
</dbReference>
<keyword evidence="10" id="KW-1185">Reference proteome</keyword>
<dbReference type="Pfam" id="PF02801">
    <property type="entry name" value="Ketoacyl-synt_C"/>
    <property type="match status" value="1"/>
</dbReference>
<dbReference type="EC" id="2.3.1.94" evidence="9"/>
<dbReference type="InterPro" id="IPR014043">
    <property type="entry name" value="Acyl_transferase_dom"/>
</dbReference>
<dbReference type="EMBL" id="SJPU01000001">
    <property type="protein sequence ID" value="TWU19987.1"/>
    <property type="molecule type" value="Genomic_DNA"/>
</dbReference>
<dbReference type="GO" id="GO:0006633">
    <property type="term" value="P:fatty acid biosynthetic process"/>
    <property type="evidence" value="ECO:0007669"/>
    <property type="project" value="InterPro"/>
</dbReference>
<evidence type="ECO:0000256" key="5">
    <source>
        <dbReference type="SAM" id="MobiDB-lite"/>
    </source>
</evidence>
<dbReference type="SUPFAM" id="SSF52151">
    <property type="entry name" value="FabD/lysophospholipase-like"/>
    <property type="match status" value="1"/>
</dbReference>
<dbReference type="Pfam" id="PF00550">
    <property type="entry name" value="PP-binding"/>
    <property type="match status" value="3"/>
</dbReference>
<dbReference type="Pfam" id="PF22621">
    <property type="entry name" value="CurL-like_PKS_C"/>
    <property type="match status" value="1"/>
</dbReference>
<evidence type="ECO:0000256" key="4">
    <source>
        <dbReference type="ARBA" id="ARBA00022679"/>
    </source>
</evidence>
<dbReference type="Pfam" id="PF00106">
    <property type="entry name" value="adh_short"/>
    <property type="match status" value="1"/>
</dbReference>
<evidence type="ECO:0000256" key="2">
    <source>
        <dbReference type="ARBA" id="ARBA00022450"/>
    </source>
</evidence>
<comment type="pathway">
    <text evidence="1">Lipid metabolism; fatty acid beta-oxidation.</text>
</comment>
<evidence type="ECO:0000259" key="8">
    <source>
        <dbReference type="PROSITE" id="PS52004"/>
    </source>
</evidence>
<dbReference type="GO" id="GO:0004312">
    <property type="term" value="F:fatty acid synthase activity"/>
    <property type="evidence" value="ECO:0007669"/>
    <property type="project" value="TreeGrafter"/>
</dbReference>
<dbReference type="InterPro" id="IPR036514">
    <property type="entry name" value="SGNH_hydro_sf"/>
</dbReference>
<dbReference type="InterPro" id="IPR000182">
    <property type="entry name" value="GNAT_dom"/>
</dbReference>
<dbReference type="Pfam" id="PF01575">
    <property type="entry name" value="MaoC_dehydratas"/>
    <property type="match status" value="1"/>
</dbReference>
<feature type="domain" description="Ketosynthase family 3 (KS3)" evidence="8">
    <location>
        <begin position="1226"/>
        <end position="1656"/>
    </location>
</feature>
<dbReference type="Proteomes" id="UP000319908">
    <property type="component" value="Unassembled WGS sequence"/>
</dbReference>
<dbReference type="Gene3D" id="3.40.50.1110">
    <property type="entry name" value="SGNH hydrolase"/>
    <property type="match status" value="1"/>
</dbReference>
<keyword evidence="9" id="KW-0012">Acyltransferase</keyword>
<keyword evidence="4 9" id="KW-0808">Transferase</keyword>
<dbReference type="SUPFAM" id="SSF55048">
    <property type="entry name" value="Probable ACP-binding domain of malonyl-CoA ACP transacylase"/>
    <property type="match status" value="1"/>
</dbReference>
<name>A0A5C6C7I9_9BACT</name>
<dbReference type="RefSeq" id="WP_146406681.1">
    <property type="nucleotide sequence ID" value="NZ_SJPU01000001.1"/>
</dbReference>
<evidence type="ECO:0000259" key="7">
    <source>
        <dbReference type="PROSITE" id="PS51186"/>
    </source>
</evidence>
<dbReference type="InterPro" id="IPR023214">
    <property type="entry name" value="HAD_sf"/>
</dbReference>
<feature type="compositionally biased region" description="Polar residues" evidence="5">
    <location>
        <begin position="1080"/>
        <end position="1089"/>
    </location>
</feature>
<dbReference type="InterPro" id="IPR057326">
    <property type="entry name" value="KR_dom"/>
</dbReference>
<dbReference type="Pfam" id="PF00109">
    <property type="entry name" value="ketoacyl-synt"/>
    <property type="match status" value="1"/>
</dbReference>
<dbReference type="Pfam" id="PF08659">
    <property type="entry name" value="KR"/>
    <property type="match status" value="1"/>
</dbReference>
<dbReference type="Gene3D" id="1.10.1200.10">
    <property type="entry name" value="ACP-like"/>
    <property type="match status" value="3"/>
</dbReference>
<dbReference type="InterPro" id="IPR010033">
    <property type="entry name" value="HAD_SF_ppase_IIIC"/>
</dbReference>
<dbReference type="SMART" id="SM00823">
    <property type="entry name" value="PKS_PP"/>
    <property type="match status" value="3"/>
</dbReference>
<reference evidence="9 10" key="1">
    <citation type="journal article" date="2020" name="Antonie Van Leeuwenhoek">
        <title>Rhodopirellula heiligendammensis sp. nov., Rhodopirellula pilleata sp. nov., and Rhodopirellula solitaria sp. nov. isolated from natural or artificial marine surfaces in Northern Germany and California, USA, and emended description of the genus Rhodopirellula.</title>
        <authorList>
            <person name="Kallscheuer N."/>
            <person name="Wiegand S."/>
            <person name="Jogler M."/>
            <person name="Boedeker C."/>
            <person name="Peeters S.H."/>
            <person name="Rast P."/>
            <person name="Heuer A."/>
            <person name="Jetten M.S.M."/>
            <person name="Rohde M."/>
            <person name="Jogler C."/>
        </authorList>
    </citation>
    <scope>NUCLEOTIDE SEQUENCE [LARGE SCALE GENOMIC DNA]</scope>
    <source>
        <strain evidence="9 10">Poly21</strain>
    </source>
</reference>
<gene>
    <name evidence="9" type="primary">eryA</name>
    <name evidence="9" type="ORF">Poly21_21660</name>
</gene>
<dbReference type="GO" id="GO:0004315">
    <property type="term" value="F:3-oxoacyl-[acyl-carrier-protein] synthase activity"/>
    <property type="evidence" value="ECO:0007669"/>
    <property type="project" value="InterPro"/>
</dbReference>
<dbReference type="SUPFAM" id="SSF55729">
    <property type="entry name" value="Acyl-CoA N-acyltransferases (Nat)"/>
    <property type="match status" value="1"/>
</dbReference>
<dbReference type="InterPro" id="IPR002539">
    <property type="entry name" value="MaoC-like_dom"/>
</dbReference>
<dbReference type="Gene3D" id="3.10.129.10">
    <property type="entry name" value="Hotdog Thioesterase"/>
    <property type="match status" value="1"/>
</dbReference>
<dbReference type="InterPro" id="IPR013968">
    <property type="entry name" value="PKS_KR"/>
</dbReference>
<dbReference type="InterPro" id="IPR010037">
    <property type="entry name" value="FkbH_domain"/>
</dbReference>
<dbReference type="GO" id="GO:0047879">
    <property type="term" value="F:erythronolide synthase activity"/>
    <property type="evidence" value="ECO:0007669"/>
    <property type="project" value="UniProtKB-EC"/>
</dbReference>
<dbReference type="GO" id="GO:0031177">
    <property type="term" value="F:phosphopantetheine binding"/>
    <property type="evidence" value="ECO:0007669"/>
    <property type="project" value="InterPro"/>
</dbReference>
<dbReference type="InterPro" id="IPR016181">
    <property type="entry name" value="Acyl_CoA_acyltransferase"/>
</dbReference>
<dbReference type="InterPro" id="IPR002347">
    <property type="entry name" value="SDR_fam"/>
</dbReference>
<dbReference type="PROSITE" id="PS00606">
    <property type="entry name" value="KS3_1"/>
    <property type="match status" value="1"/>
</dbReference>
<evidence type="ECO:0000256" key="1">
    <source>
        <dbReference type="ARBA" id="ARBA00005005"/>
    </source>
</evidence>